<dbReference type="EMBL" id="LJIJ01000003">
    <property type="protein sequence ID" value="ODN06560.1"/>
    <property type="molecule type" value="Genomic_DNA"/>
</dbReference>
<sequence>MSDWEEEEEDYPLPLCFDSSADRRYFSARSLAKLCAVGTVREIQMFLTLSNISVHEALDVGCEPIGWSCLMYACLGQNRGAISYLLSLNSNPNFCTTDGLTPLMVVVAASDPPFSENDVRCAKILVRKGARVSNLPTYEGRTLLTMAVSKGVMDLVIFLWDKGARVNQTDARGETPLNIAVAGNMLQMVELLITLGANPRIRNLDGNGSLDLAAGIDNPNGAAKMIEYLKFHERVEKDLEKEDDDDDAVSYECERNNSSRSFLKSDVFM</sequence>
<dbReference type="PANTHER" id="PTHR24189">
    <property type="entry name" value="MYOTROPHIN"/>
    <property type="match status" value="1"/>
</dbReference>
<accession>A0A1D2NMQ7</accession>
<evidence type="ECO:0000256" key="3">
    <source>
        <dbReference type="PROSITE-ProRule" id="PRU00023"/>
    </source>
</evidence>
<dbReference type="Gene3D" id="1.25.40.20">
    <property type="entry name" value="Ankyrin repeat-containing domain"/>
    <property type="match status" value="1"/>
</dbReference>
<dbReference type="AlphaFoldDB" id="A0A1D2NMQ7"/>
<feature type="repeat" description="ANK" evidence="3">
    <location>
        <begin position="172"/>
        <end position="204"/>
    </location>
</feature>
<dbReference type="Proteomes" id="UP000094527">
    <property type="component" value="Unassembled WGS sequence"/>
</dbReference>
<feature type="repeat" description="ANK" evidence="3">
    <location>
        <begin position="139"/>
        <end position="171"/>
    </location>
</feature>
<dbReference type="STRING" id="48709.A0A1D2NMQ7"/>
<dbReference type="InterPro" id="IPR050745">
    <property type="entry name" value="Multifunctional_regulatory"/>
</dbReference>
<gene>
    <name evidence="4" type="ORF">Ocin01_00115</name>
</gene>
<proteinExistence type="predicted"/>
<evidence type="ECO:0000256" key="1">
    <source>
        <dbReference type="ARBA" id="ARBA00022737"/>
    </source>
</evidence>
<keyword evidence="5" id="KW-1185">Reference proteome</keyword>
<keyword evidence="1" id="KW-0677">Repeat</keyword>
<dbReference type="Pfam" id="PF12796">
    <property type="entry name" value="Ank_2"/>
    <property type="match status" value="1"/>
</dbReference>
<dbReference type="SUPFAM" id="SSF48403">
    <property type="entry name" value="Ankyrin repeat"/>
    <property type="match status" value="1"/>
</dbReference>
<evidence type="ECO:0000256" key="2">
    <source>
        <dbReference type="ARBA" id="ARBA00023043"/>
    </source>
</evidence>
<evidence type="ECO:0000313" key="4">
    <source>
        <dbReference type="EMBL" id="ODN06560.1"/>
    </source>
</evidence>
<dbReference type="PANTHER" id="PTHR24189:SF50">
    <property type="entry name" value="ANKYRIN REPEAT AND SOCS BOX PROTEIN 2"/>
    <property type="match status" value="1"/>
</dbReference>
<comment type="caution">
    <text evidence="4">The sequence shown here is derived from an EMBL/GenBank/DDBJ whole genome shotgun (WGS) entry which is preliminary data.</text>
</comment>
<dbReference type="PROSITE" id="PS50088">
    <property type="entry name" value="ANK_REPEAT"/>
    <property type="match status" value="2"/>
</dbReference>
<dbReference type="SMART" id="SM00248">
    <property type="entry name" value="ANK"/>
    <property type="match status" value="4"/>
</dbReference>
<organism evidence="4 5">
    <name type="scientific">Orchesella cincta</name>
    <name type="common">Springtail</name>
    <name type="synonym">Podura cincta</name>
    <dbReference type="NCBI Taxonomy" id="48709"/>
    <lineage>
        <taxon>Eukaryota</taxon>
        <taxon>Metazoa</taxon>
        <taxon>Ecdysozoa</taxon>
        <taxon>Arthropoda</taxon>
        <taxon>Hexapoda</taxon>
        <taxon>Collembola</taxon>
        <taxon>Entomobryomorpha</taxon>
        <taxon>Entomobryoidea</taxon>
        <taxon>Orchesellidae</taxon>
        <taxon>Orchesellinae</taxon>
        <taxon>Orchesella</taxon>
    </lineage>
</organism>
<dbReference type="InterPro" id="IPR002110">
    <property type="entry name" value="Ankyrin_rpt"/>
</dbReference>
<keyword evidence="2 3" id="KW-0040">ANK repeat</keyword>
<dbReference type="InterPro" id="IPR036770">
    <property type="entry name" value="Ankyrin_rpt-contain_sf"/>
</dbReference>
<evidence type="ECO:0000313" key="5">
    <source>
        <dbReference type="Proteomes" id="UP000094527"/>
    </source>
</evidence>
<protein>
    <submittedName>
        <fullName evidence="4">Ankyrin repeat family A protein 2</fullName>
    </submittedName>
</protein>
<name>A0A1D2NMQ7_ORCCI</name>
<dbReference type="OrthoDB" id="1577640at2759"/>
<dbReference type="PROSITE" id="PS50297">
    <property type="entry name" value="ANK_REP_REGION"/>
    <property type="match status" value="2"/>
</dbReference>
<reference evidence="4 5" key="1">
    <citation type="journal article" date="2016" name="Genome Biol. Evol.">
        <title>Gene Family Evolution Reflects Adaptation to Soil Environmental Stressors in the Genome of the Collembolan Orchesella cincta.</title>
        <authorList>
            <person name="Faddeeva-Vakhrusheva A."/>
            <person name="Derks M.F."/>
            <person name="Anvar S.Y."/>
            <person name="Agamennone V."/>
            <person name="Suring W."/>
            <person name="Smit S."/>
            <person name="van Straalen N.M."/>
            <person name="Roelofs D."/>
        </authorList>
    </citation>
    <scope>NUCLEOTIDE SEQUENCE [LARGE SCALE GENOMIC DNA]</scope>
    <source>
        <tissue evidence="4">Mixed pool</tissue>
    </source>
</reference>